<dbReference type="PROSITE" id="PS51257">
    <property type="entry name" value="PROKAR_LIPOPROTEIN"/>
    <property type="match status" value="1"/>
</dbReference>
<proteinExistence type="predicted"/>
<accession>A0ABD4UFA3</accession>
<reference evidence="2 3" key="1">
    <citation type="journal article" date="2017" name="Front. Microbiol.">
        <title>Genomics reveals a unique clone of Burkholderia cenocepacia harbouring an actively excising novel genomic island.</title>
        <authorList>
            <person name="Patil P."/>
            <person name="Mali S."/>
            <person name="Midha S."/>
            <person name="Gautam V."/>
            <person name="Dash L."/>
            <person name="Kumar S."/>
            <person name="Shastri J."/>
            <person name="Singhal L."/>
            <person name="Patil P.B."/>
        </authorList>
    </citation>
    <scope>NUCLEOTIDE SEQUENCE [LARGE SCALE GENOMIC DNA]</scope>
    <source>
        <strain evidence="2 3">BC-19</strain>
    </source>
</reference>
<dbReference type="AlphaFoldDB" id="A0ABD4UFA3"/>
<dbReference type="PANTHER" id="PTHR32234:SF0">
    <property type="entry name" value="THIOL:DISULFIDE INTERCHANGE PROTEIN DSBD"/>
    <property type="match status" value="1"/>
</dbReference>
<dbReference type="InterPro" id="IPR036929">
    <property type="entry name" value="DsbDN_sf"/>
</dbReference>
<gene>
    <name evidence="2" type="ORF">UE95_017905</name>
</gene>
<feature type="domain" description="Thiol:disulfide interchange protein DsbD N-terminal" evidence="1">
    <location>
        <begin position="36"/>
        <end position="148"/>
    </location>
</feature>
<dbReference type="PANTHER" id="PTHR32234">
    <property type="entry name" value="THIOL:DISULFIDE INTERCHANGE PROTEIN DSBD"/>
    <property type="match status" value="1"/>
</dbReference>
<dbReference type="SUPFAM" id="SSF74863">
    <property type="entry name" value="Thiol:disulfide interchange protein DsbD, N-terminal domain (DsbD-alpha)"/>
    <property type="match status" value="1"/>
</dbReference>
<organism evidence="2 3">
    <name type="scientific">Burkholderia cenocepacia</name>
    <dbReference type="NCBI Taxonomy" id="95486"/>
    <lineage>
        <taxon>Bacteria</taxon>
        <taxon>Pseudomonadati</taxon>
        <taxon>Pseudomonadota</taxon>
        <taxon>Betaproteobacteria</taxon>
        <taxon>Burkholderiales</taxon>
        <taxon>Burkholderiaceae</taxon>
        <taxon>Burkholderia</taxon>
        <taxon>Burkholderia cepacia complex</taxon>
    </lineage>
</organism>
<evidence type="ECO:0000313" key="2">
    <source>
        <dbReference type="EMBL" id="MCW3713160.1"/>
    </source>
</evidence>
<dbReference type="InterPro" id="IPR028250">
    <property type="entry name" value="DsbDN"/>
</dbReference>
<dbReference type="Pfam" id="PF11412">
    <property type="entry name" value="DsbD_N"/>
    <property type="match status" value="1"/>
</dbReference>
<protein>
    <submittedName>
        <fullName evidence="2">Protein-disulfide reductase DsbD N-terminal domain-containing protein</fullName>
    </submittedName>
</protein>
<sequence>MMTARTRVLRRVGVAVSLALLAWILSGVLACPAHAEQFLSPEQAFRVRMTEEPGTVVLHFAIADGYRLYGDRFRVASDDGRAHLGAIQHGTGKVVADLSAGHPVEVFEREVTLRVPVKAREMFGLTVTYQGCAINQICYPPMQRTFPVIAAALLSPSEASR</sequence>
<evidence type="ECO:0000259" key="1">
    <source>
        <dbReference type="Pfam" id="PF11412"/>
    </source>
</evidence>
<dbReference type="RefSeq" id="WP_256870178.1">
    <property type="nucleotide sequence ID" value="NZ_JYMX02000013.1"/>
</dbReference>
<evidence type="ECO:0000313" key="3">
    <source>
        <dbReference type="Proteomes" id="UP000191686"/>
    </source>
</evidence>
<dbReference type="Proteomes" id="UP000191686">
    <property type="component" value="Unassembled WGS sequence"/>
</dbReference>
<name>A0ABD4UFA3_9BURK</name>
<reference evidence="2 3" key="2">
    <citation type="journal article" date="2017" name="Front. Microbiol.">
        <title>Genomics Reveals a Unique Clone of Burkholderia cenocepacia Harboring an Actively Excising Novel Genomic Island.</title>
        <authorList>
            <person name="Patil P.P."/>
            <person name="Mali S."/>
            <person name="Midha S."/>
            <person name="Gautam V."/>
            <person name="Dash L."/>
            <person name="Kumar S."/>
            <person name="Shastri J."/>
            <person name="Singhal L."/>
            <person name="Patil P.B."/>
        </authorList>
    </citation>
    <scope>NUCLEOTIDE SEQUENCE [LARGE SCALE GENOMIC DNA]</scope>
    <source>
        <strain evidence="2 3">BC-19</strain>
    </source>
</reference>
<dbReference type="Gene3D" id="2.60.40.1250">
    <property type="entry name" value="Thiol:disulfide interchange protein DsbD, N-terminal domain"/>
    <property type="match status" value="1"/>
</dbReference>
<comment type="caution">
    <text evidence="2">The sequence shown here is derived from an EMBL/GenBank/DDBJ whole genome shotgun (WGS) entry which is preliminary data.</text>
</comment>
<dbReference type="EMBL" id="JYMX02000013">
    <property type="protein sequence ID" value="MCW3713160.1"/>
    <property type="molecule type" value="Genomic_DNA"/>
</dbReference>